<feature type="transmembrane region" description="Helical" evidence="1">
    <location>
        <begin position="80"/>
        <end position="104"/>
    </location>
</feature>
<dbReference type="AlphaFoldDB" id="A0A9X7IN39"/>
<sequence>MIIADDGATAVRPIFADAQPRAAGAAPPEALPRDWTWANWALSLLTAPAAALLMAFALARVSGSALCNRAACPELKVNGSLFGVLYHGAAGVAALTLFLAFFLATHRRGIVVWACGWALLLADLAVLVLMF</sequence>
<protein>
    <submittedName>
        <fullName evidence="2">Uncharacterized protein</fullName>
    </submittedName>
</protein>
<dbReference type="EMBL" id="PUEV01000051">
    <property type="protein sequence ID" value="PQM52230.1"/>
    <property type="molecule type" value="Genomic_DNA"/>
</dbReference>
<gene>
    <name evidence="2" type="ORF">C5U48_11265</name>
</gene>
<evidence type="ECO:0000256" key="1">
    <source>
        <dbReference type="SAM" id="Phobius"/>
    </source>
</evidence>
<dbReference type="Proteomes" id="UP000237911">
    <property type="component" value="Unassembled WGS sequence"/>
</dbReference>
<evidence type="ECO:0000313" key="2">
    <source>
        <dbReference type="EMBL" id="PQM52230.1"/>
    </source>
</evidence>
<feature type="transmembrane region" description="Helical" evidence="1">
    <location>
        <begin position="37"/>
        <end position="59"/>
    </location>
</feature>
<keyword evidence="1" id="KW-0812">Transmembrane</keyword>
<reference evidence="2 3" key="1">
    <citation type="submission" date="2018-02" db="EMBL/GenBank/DDBJ databases">
        <title>Draft genome sequence of Mycobacterium virginiense isolated from mud of a swine farm in Japan.</title>
        <authorList>
            <person name="Ohya K."/>
        </authorList>
    </citation>
    <scope>NUCLEOTIDE SEQUENCE [LARGE SCALE GENOMIC DNA]</scope>
    <source>
        <strain evidence="2 3">GF75</strain>
    </source>
</reference>
<feature type="transmembrane region" description="Helical" evidence="1">
    <location>
        <begin position="110"/>
        <end position="130"/>
    </location>
</feature>
<evidence type="ECO:0000313" key="3">
    <source>
        <dbReference type="Proteomes" id="UP000237911"/>
    </source>
</evidence>
<dbReference type="RefSeq" id="WP_082957467.1">
    <property type="nucleotide sequence ID" value="NZ_CP092430.2"/>
</dbReference>
<keyword evidence="1" id="KW-0472">Membrane</keyword>
<organism evidence="2 3">
    <name type="scientific">Mycolicibacter virginiensis</name>
    <dbReference type="NCBI Taxonomy" id="1795032"/>
    <lineage>
        <taxon>Bacteria</taxon>
        <taxon>Bacillati</taxon>
        <taxon>Actinomycetota</taxon>
        <taxon>Actinomycetes</taxon>
        <taxon>Mycobacteriales</taxon>
        <taxon>Mycobacteriaceae</taxon>
        <taxon>Mycolicibacter</taxon>
    </lineage>
</organism>
<comment type="caution">
    <text evidence="2">The sequence shown here is derived from an EMBL/GenBank/DDBJ whole genome shotgun (WGS) entry which is preliminary data.</text>
</comment>
<keyword evidence="3" id="KW-1185">Reference proteome</keyword>
<keyword evidence="1" id="KW-1133">Transmembrane helix</keyword>
<accession>A0A9X7IN39</accession>
<name>A0A9X7IN39_9MYCO</name>
<proteinExistence type="predicted"/>